<feature type="domain" description="GRF-type" evidence="6">
    <location>
        <begin position="18"/>
        <end position="60"/>
    </location>
</feature>
<evidence type="ECO:0000256" key="5">
    <source>
        <dbReference type="SAM" id="Phobius"/>
    </source>
</evidence>
<evidence type="ECO:0000313" key="7">
    <source>
        <dbReference type="EMBL" id="KAL2541322.1"/>
    </source>
</evidence>
<dbReference type="PROSITE" id="PS51999">
    <property type="entry name" value="ZF_GRF"/>
    <property type="match status" value="1"/>
</dbReference>
<proteinExistence type="predicted"/>
<organism evidence="7 8">
    <name type="scientific">Abeliophyllum distichum</name>
    <dbReference type="NCBI Taxonomy" id="126358"/>
    <lineage>
        <taxon>Eukaryota</taxon>
        <taxon>Viridiplantae</taxon>
        <taxon>Streptophyta</taxon>
        <taxon>Embryophyta</taxon>
        <taxon>Tracheophyta</taxon>
        <taxon>Spermatophyta</taxon>
        <taxon>Magnoliopsida</taxon>
        <taxon>eudicotyledons</taxon>
        <taxon>Gunneridae</taxon>
        <taxon>Pentapetalae</taxon>
        <taxon>asterids</taxon>
        <taxon>lamiids</taxon>
        <taxon>Lamiales</taxon>
        <taxon>Oleaceae</taxon>
        <taxon>Forsythieae</taxon>
        <taxon>Abeliophyllum</taxon>
    </lineage>
</organism>
<name>A0ABD1VVH1_9LAMI</name>
<evidence type="ECO:0000259" key="6">
    <source>
        <dbReference type="PROSITE" id="PS51999"/>
    </source>
</evidence>
<keyword evidence="1" id="KW-0479">Metal-binding</keyword>
<evidence type="ECO:0000256" key="1">
    <source>
        <dbReference type="ARBA" id="ARBA00022723"/>
    </source>
</evidence>
<keyword evidence="8" id="KW-1185">Reference proteome</keyword>
<dbReference type="InterPro" id="IPR010666">
    <property type="entry name" value="Znf_GRF"/>
</dbReference>
<sequence length="110" mass="12704">MAMENVNQYGQITEHTMCMCGSTATMRTARTENNPGKRFLGCSFYGRPDACDYFKLVDPIVHPRYKSVINGLLRSANQKDTLEKKLQRNLMYHRILLALVVMVLMFHFVI</sequence>
<keyword evidence="2 4" id="KW-0863">Zinc-finger</keyword>
<dbReference type="AlphaFoldDB" id="A0ABD1VVH1"/>
<keyword evidence="3" id="KW-0862">Zinc</keyword>
<keyword evidence="5" id="KW-0812">Transmembrane</keyword>
<keyword evidence="5" id="KW-1133">Transmembrane helix</keyword>
<protein>
    <submittedName>
        <fullName evidence="7">GRF-type domain-containing protein</fullName>
    </submittedName>
</protein>
<keyword evidence="5" id="KW-0472">Membrane</keyword>
<accession>A0ABD1VVH1</accession>
<comment type="caution">
    <text evidence="7">The sequence shown here is derived from an EMBL/GenBank/DDBJ whole genome shotgun (WGS) entry which is preliminary data.</text>
</comment>
<evidence type="ECO:0000256" key="2">
    <source>
        <dbReference type="ARBA" id="ARBA00022771"/>
    </source>
</evidence>
<feature type="transmembrane region" description="Helical" evidence="5">
    <location>
        <begin position="91"/>
        <end position="109"/>
    </location>
</feature>
<dbReference type="Pfam" id="PF06839">
    <property type="entry name" value="Zn_ribbon_GRF"/>
    <property type="match status" value="1"/>
</dbReference>
<evidence type="ECO:0000256" key="3">
    <source>
        <dbReference type="ARBA" id="ARBA00022833"/>
    </source>
</evidence>
<gene>
    <name evidence="7" type="ORF">Adt_02300</name>
</gene>
<dbReference type="GO" id="GO:0008270">
    <property type="term" value="F:zinc ion binding"/>
    <property type="evidence" value="ECO:0007669"/>
    <property type="project" value="UniProtKB-KW"/>
</dbReference>
<evidence type="ECO:0000256" key="4">
    <source>
        <dbReference type="PROSITE-ProRule" id="PRU01343"/>
    </source>
</evidence>
<dbReference type="Proteomes" id="UP001604336">
    <property type="component" value="Unassembled WGS sequence"/>
</dbReference>
<evidence type="ECO:0000313" key="8">
    <source>
        <dbReference type="Proteomes" id="UP001604336"/>
    </source>
</evidence>
<dbReference type="PANTHER" id="PTHR33248">
    <property type="entry name" value="ZINC ION-BINDING PROTEIN"/>
    <property type="match status" value="1"/>
</dbReference>
<reference evidence="8" key="1">
    <citation type="submission" date="2024-07" db="EMBL/GenBank/DDBJ databases">
        <title>Two chromosome-level genome assemblies of Korean endemic species Abeliophyllum distichum and Forsythia ovata (Oleaceae).</title>
        <authorList>
            <person name="Jang H."/>
        </authorList>
    </citation>
    <scope>NUCLEOTIDE SEQUENCE [LARGE SCALE GENOMIC DNA]</scope>
</reference>
<dbReference type="EMBL" id="JBFOLK010000001">
    <property type="protein sequence ID" value="KAL2541322.1"/>
    <property type="molecule type" value="Genomic_DNA"/>
</dbReference>